<dbReference type="InterPro" id="IPR000417">
    <property type="entry name" value="Hyethyz_kinase"/>
</dbReference>
<dbReference type="PRINTS" id="PR01099">
    <property type="entry name" value="HYETHTZKNASE"/>
</dbReference>
<gene>
    <name evidence="11 12" type="primary">thiM</name>
    <name evidence="12" type="ORF">ACFPDQ_06565</name>
</gene>
<keyword evidence="4 11" id="KW-0808">Transferase</keyword>
<dbReference type="InterPro" id="IPR029056">
    <property type="entry name" value="Ribokinase-like"/>
</dbReference>
<organism evidence="12 13">
    <name type="scientific">Pseudofrancisella aestuarii</name>
    <dbReference type="NCBI Taxonomy" id="2670347"/>
    <lineage>
        <taxon>Bacteria</taxon>
        <taxon>Pseudomonadati</taxon>
        <taxon>Pseudomonadota</taxon>
        <taxon>Gammaproteobacteria</taxon>
        <taxon>Thiotrichales</taxon>
        <taxon>Francisellaceae</taxon>
        <taxon>Pseudofrancisella</taxon>
    </lineage>
</organism>
<dbReference type="GO" id="GO:0004417">
    <property type="term" value="F:hydroxyethylthiazole kinase activity"/>
    <property type="evidence" value="ECO:0007669"/>
    <property type="project" value="UniProtKB-EC"/>
</dbReference>
<keyword evidence="6 11" id="KW-0547">Nucleotide-binding</keyword>
<dbReference type="HAMAP" id="MF_00228">
    <property type="entry name" value="Thz_kinase"/>
    <property type="match status" value="1"/>
</dbReference>
<proteinExistence type="inferred from homology"/>
<feature type="binding site" evidence="11">
    <location>
        <position position="168"/>
    </location>
    <ligand>
        <name>ATP</name>
        <dbReference type="ChEBI" id="CHEBI:30616"/>
    </ligand>
</feature>
<comment type="similarity">
    <text evidence="11">Belongs to the Thz kinase family.</text>
</comment>
<comment type="cofactor">
    <cofactor evidence="2 11">
        <name>Mg(2+)</name>
        <dbReference type="ChEBI" id="CHEBI:18420"/>
    </cofactor>
</comment>
<name>A0ABV9TC38_9GAMM</name>
<protein>
    <recommendedName>
        <fullName evidence="11">Hydroxyethylthiazole kinase</fullName>
        <ecNumber evidence="11">2.7.1.50</ecNumber>
    </recommendedName>
    <alternativeName>
        <fullName evidence="11">4-methyl-5-beta-hydroxyethylthiazole kinase</fullName>
        <shortName evidence="11">TH kinase</shortName>
        <shortName evidence="11">Thz kinase</shortName>
    </alternativeName>
</protein>
<evidence type="ECO:0000256" key="3">
    <source>
        <dbReference type="ARBA" id="ARBA00004868"/>
    </source>
</evidence>
<comment type="pathway">
    <text evidence="3 11">Cofactor biosynthesis; thiamine diphosphate biosynthesis; 4-methyl-5-(2-phosphoethyl)-thiazole from 5-(2-hydroxyethyl)-4-methylthiazole: step 1/1.</text>
</comment>
<dbReference type="SUPFAM" id="SSF53613">
    <property type="entry name" value="Ribokinase-like"/>
    <property type="match status" value="1"/>
</dbReference>
<feature type="binding site" evidence="11">
    <location>
        <position position="195"/>
    </location>
    <ligand>
        <name>substrate</name>
    </ligand>
</feature>
<feature type="binding site" evidence="11">
    <location>
        <position position="122"/>
    </location>
    <ligand>
        <name>ATP</name>
        <dbReference type="ChEBI" id="CHEBI:30616"/>
    </ligand>
</feature>
<accession>A0ABV9TC38</accession>
<feature type="binding site" evidence="11">
    <location>
        <position position="48"/>
    </location>
    <ligand>
        <name>substrate</name>
    </ligand>
</feature>
<evidence type="ECO:0000256" key="7">
    <source>
        <dbReference type="ARBA" id="ARBA00022777"/>
    </source>
</evidence>
<keyword evidence="13" id="KW-1185">Reference proteome</keyword>
<dbReference type="RefSeq" id="WP_244614628.1">
    <property type="nucleotide sequence ID" value="NZ_JBHSJH010000002.1"/>
</dbReference>
<evidence type="ECO:0000256" key="6">
    <source>
        <dbReference type="ARBA" id="ARBA00022741"/>
    </source>
</evidence>
<dbReference type="PIRSF" id="PIRSF000513">
    <property type="entry name" value="Thz_kinase"/>
    <property type="match status" value="1"/>
</dbReference>
<reference evidence="13" key="1">
    <citation type="journal article" date="2019" name="Int. J. Syst. Evol. Microbiol.">
        <title>The Global Catalogue of Microorganisms (GCM) 10K type strain sequencing project: providing services to taxonomists for standard genome sequencing and annotation.</title>
        <authorList>
            <consortium name="The Broad Institute Genomics Platform"/>
            <consortium name="The Broad Institute Genome Sequencing Center for Infectious Disease"/>
            <person name="Wu L."/>
            <person name="Ma J."/>
        </authorList>
    </citation>
    <scope>NUCLEOTIDE SEQUENCE [LARGE SCALE GENOMIC DNA]</scope>
    <source>
        <strain evidence="13">CGMCC 1.13718</strain>
    </source>
</reference>
<evidence type="ECO:0000256" key="11">
    <source>
        <dbReference type="HAMAP-Rule" id="MF_00228"/>
    </source>
</evidence>
<keyword evidence="8 11" id="KW-0067">ATP-binding</keyword>
<evidence type="ECO:0000256" key="9">
    <source>
        <dbReference type="ARBA" id="ARBA00022842"/>
    </source>
</evidence>
<dbReference type="NCBIfam" id="NF006830">
    <property type="entry name" value="PRK09355.1"/>
    <property type="match status" value="1"/>
</dbReference>
<dbReference type="EMBL" id="JBHSJH010000002">
    <property type="protein sequence ID" value="MFC4892710.1"/>
    <property type="molecule type" value="Genomic_DNA"/>
</dbReference>
<evidence type="ECO:0000313" key="13">
    <source>
        <dbReference type="Proteomes" id="UP001595926"/>
    </source>
</evidence>
<evidence type="ECO:0000256" key="8">
    <source>
        <dbReference type="ARBA" id="ARBA00022840"/>
    </source>
</evidence>
<dbReference type="Pfam" id="PF02110">
    <property type="entry name" value="HK"/>
    <property type="match status" value="1"/>
</dbReference>
<dbReference type="EC" id="2.7.1.50" evidence="11"/>
<keyword evidence="9 11" id="KW-0460">Magnesium</keyword>
<keyword evidence="7 11" id="KW-0418">Kinase</keyword>
<comment type="function">
    <text evidence="11">Catalyzes the phosphorylation of the hydroxyl group of 4-methyl-5-beta-hydroxyethylthiazole (THZ).</text>
</comment>
<dbReference type="Gene3D" id="3.40.1190.20">
    <property type="match status" value="1"/>
</dbReference>
<comment type="catalytic activity">
    <reaction evidence="1 11">
        <text>5-(2-hydroxyethyl)-4-methylthiazole + ATP = 4-methyl-5-(2-phosphooxyethyl)-thiazole + ADP + H(+)</text>
        <dbReference type="Rhea" id="RHEA:24212"/>
        <dbReference type="ChEBI" id="CHEBI:15378"/>
        <dbReference type="ChEBI" id="CHEBI:17957"/>
        <dbReference type="ChEBI" id="CHEBI:30616"/>
        <dbReference type="ChEBI" id="CHEBI:58296"/>
        <dbReference type="ChEBI" id="CHEBI:456216"/>
        <dbReference type="EC" id="2.7.1.50"/>
    </reaction>
</comment>
<comment type="caution">
    <text evidence="12">The sequence shown here is derived from an EMBL/GenBank/DDBJ whole genome shotgun (WGS) entry which is preliminary data.</text>
</comment>
<evidence type="ECO:0000256" key="5">
    <source>
        <dbReference type="ARBA" id="ARBA00022723"/>
    </source>
</evidence>
<evidence type="ECO:0000256" key="10">
    <source>
        <dbReference type="ARBA" id="ARBA00022977"/>
    </source>
</evidence>
<evidence type="ECO:0000256" key="4">
    <source>
        <dbReference type="ARBA" id="ARBA00022679"/>
    </source>
</evidence>
<dbReference type="Proteomes" id="UP001595926">
    <property type="component" value="Unassembled WGS sequence"/>
</dbReference>
<sequence length="262" mass="28365">MKENMLKEIQKALYLLRDKKPVVLNLTNLVTMDFVANSLLAVGAAPIMSQYEEELDELVSISSAIYINIGTLDSNFLNRITQAINSADRYKKPTILDPVGSGATKIRTTSAKKIASHASIIRGNASEIISLTDSLLFSKGVETANTINDAKPAAIKLANTHKSVIAISGEIDFITNGTTSTEIPFGSNLMPLVTGMGCSLTAVIAAFRCVIEDSFEATKLATQYFTLCGELASLENKHPASFKISFLDQLHASNFKLMEKII</sequence>
<evidence type="ECO:0000256" key="1">
    <source>
        <dbReference type="ARBA" id="ARBA00001771"/>
    </source>
</evidence>
<evidence type="ECO:0000256" key="2">
    <source>
        <dbReference type="ARBA" id="ARBA00001946"/>
    </source>
</evidence>
<evidence type="ECO:0000313" key="12">
    <source>
        <dbReference type="EMBL" id="MFC4892710.1"/>
    </source>
</evidence>
<dbReference type="CDD" id="cd01170">
    <property type="entry name" value="THZ_kinase"/>
    <property type="match status" value="1"/>
</dbReference>
<keyword evidence="10 11" id="KW-0784">Thiamine biosynthesis</keyword>
<keyword evidence="5 11" id="KW-0479">Metal-binding</keyword>